<dbReference type="CDD" id="cd06170">
    <property type="entry name" value="LuxR_C_like"/>
    <property type="match status" value="1"/>
</dbReference>
<dbReference type="InterPro" id="IPR016032">
    <property type="entry name" value="Sig_transdc_resp-reg_C-effctor"/>
</dbReference>
<dbReference type="Pfam" id="PF00072">
    <property type="entry name" value="Response_reg"/>
    <property type="match status" value="1"/>
</dbReference>
<dbReference type="PANTHER" id="PTHR43214">
    <property type="entry name" value="TWO-COMPONENT RESPONSE REGULATOR"/>
    <property type="match status" value="1"/>
</dbReference>
<dbReference type="PROSITE" id="PS00622">
    <property type="entry name" value="HTH_LUXR_1"/>
    <property type="match status" value="1"/>
</dbReference>
<evidence type="ECO:0000256" key="2">
    <source>
        <dbReference type="ARBA" id="ARBA00023015"/>
    </source>
</evidence>
<dbReference type="CDD" id="cd17535">
    <property type="entry name" value="REC_NarL-like"/>
    <property type="match status" value="1"/>
</dbReference>
<dbReference type="InterPro" id="IPR039420">
    <property type="entry name" value="WalR-like"/>
</dbReference>
<evidence type="ECO:0000256" key="5">
    <source>
        <dbReference type="PROSITE-ProRule" id="PRU00169"/>
    </source>
</evidence>
<dbReference type="RefSeq" id="WP_380327324.1">
    <property type="nucleotide sequence ID" value="NZ_JBHYPW010000038.1"/>
</dbReference>
<gene>
    <name evidence="8" type="ORF">ACFW6T_22340</name>
</gene>
<evidence type="ECO:0000256" key="1">
    <source>
        <dbReference type="ARBA" id="ARBA00022553"/>
    </source>
</evidence>
<dbReference type="PROSITE" id="PS50043">
    <property type="entry name" value="HTH_LUXR_2"/>
    <property type="match status" value="1"/>
</dbReference>
<dbReference type="SMART" id="SM00448">
    <property type="entry name" value="REC"/>
    <property type="match status" value="1"/>
</dbReference>
<comment type="caution">
    <text evidence="8">The sequence shown here is derived from an EMBL/GenBank/DDBJ whole genome shotgun (WGS) entry which is preliminary data.</text>
</comment>
<name>A0ABW6GPQ3_9ACTN</name>
<keyword evidence="2" id="KW-0805">Transcription regulation</keyword>
<reference evidence="8 9" key="1">
    <citation type="submission" date="2024-09" db="EMBL/GenBank/DDBJ databases">
        <title>The Natural Products Discovery Center: Release of the First 8490 Sequenced Strains for Exploring Actinobacteria Biosynthetic Diversity.</title>
        <authorList>
            <person name="Kalkreuter E."/>
            <person name="Kautsar S.A."/>
            <person name="Yang D."/>
            <person name="Bader C.D."/>
            <person name="Teijaro C.N."/>
            <person name="Fluegel L."/>
            <person name="Davis C.M."/>
            <person name="Simpson J.R."/>
            <person name="Lauterbach L."/>
            <person name="Steele A.D."/>
            <person name="Gui C."/>
            <person name="Meng S."/>
            <person name="Li G."/>
            <person name="Viehrig K."/>
            <person name="Ye F."/>
            <person name="Su P."/>
            <person name="Kiefer A.F."/>
            <person name="Nichols A."/>
            <person name="Cepeda A.J."/>
            <person name="Yan W."/>
            <person name="Fan B."/>
            <person name="Jiang Y."/>
            <person name="Adhikari A."/>
            <person name="Zheng C.-J."/>
            <person name="Schuster L."/>
            <person name="Cowan T.M."/>
            <person name="Smanski M.J."/>
            <person name="Chevrette M.G."/>
            <person name="De Carvalho L.P.S."/>
            <person name="Shen B."/>
        </authorList>
    </citation>
    <scope>NUCLEOTIDE SEQUENCE [LARGE SCALE GENOMIC DNA]</scope>
    <source>
        <strain evidence="8 9">NPDC058753</strain>
    </source>
</reference>
<feature type="domain" description="Response regulatory" evidence="7">
    <location>
        <begin position="3"/>
        <end position="121"/>
    </location>
</feature>
<evidence type="ECO:0000313" key="9">
    <source>
        <dbReference type="Proteomes" id="UP001599542"/>
    </source>
</evidence>
<dbReference type="SUPFAM" id="SSF46894">
    <property type="entry name" value="C-terminal effector domain of the bipartite response regulators"/>
    <property type="match status" value="1"/>
</dbReference>
<dbReference type="InterPro" id="IPR001789">
    <property type="entry name" value="Sig_transdc_resp-reg_receiver"/>
</dbReference>
<dbReference type="PANTHER" id="PTHR43214:SF24">
    <property type="entry name" value="TRANSCRIPTIONAL REGULATORY PROTEIN NARL-RELATED"/>
    <property type="match status" value="1"/>
</dbReference>
<accession>A0ABW6GPQ3</accession>
<organism evidence="8 9">
    <name type="scientific">Kitasatospora phosalacinea</name>
    <dbReference type="NCBI Taxonomy" id="2065"/>
    <lineage>
        <taxon>Bacteria</taxon>
        <taxon>Bacillati</taxon>
        <taxon>Actinomycetota</taxon>
        <taxon>Actinomycetes</taxon>
        <taxon>Kitasatosporales</taxon>
        <taxon>Streptomycetaceae</taxon>
        <taxon>Kitasatospora</taxon>
    </lineage>
</organism>
<dbReference type="PROSITE" id="PS50110">
    <property type="entry name" value="RESPONSE_REGULATORY"/>
    <property type="match status" value="1"/>
</dbReference>
<feature type="domain" description="HTH luxR-type" evidence="6">
    <location>
        <begin position="144"/>
        <end position="209"/>
    </location>
</feature>
<dbReference type="InterPro" id="IPR058245">
    <property type="entry name" value="NreC/VraR/RcsB-like_REC"/>
</dbReference>
<keyword evidence="4" id="KW-0804">Transcription</keyword>
<dbReference type="SMART" id="SM00421">
    <property type="entry name" value="HTH_LUXR"/>
    <property type="match status" value="1"/>
</dbReference>
<dbReference type="Proteomes" id="UP001599542">
    <property type="component" value="Unassembled WGS sequence"/>
</dbReference>
<proteinExistence type="predicted"/>
<evidence type="ECO:0000259" key="6">
    <source>
        <dbReference type="PROSITE" id="PS50043"/>
    </source>
</evidence>
<dbReference type="PRINTS" id="PR00038">
    <property type="entry name" value="HTHLUXR"/>
</dbReference>
<dbReference type="SUPFAM" id="SSF52172">
    <property type="entry name" value="CheY-like"/>
    <property type="match status" value="1"/>
</dbReference>
<evidence type="ECO:0000259" key="7">
    <source>
        <dbReference type="PROSITE" id="PS50110"/>
    </source>
</evidence>
<dbReference type="Pfam" id="PF00196">
    <property type="entry name" value="GerE"/>
    <property type="match status" value="1"/>
</dbReference>
<dbReference type="InterPro" id="IPR000792">
    <property type="entry name" value="Tscrpt_reg_LuxR_C"/>
</dbReference>
<evidence type="ECO:0000313" key="8">
    <source>
        <dbReference type="EMBL" id="MFE1354732.1"/>
    </source>
</evidence>
<dbReference type="EMBL" id="JBHYPX010000048">
    <property type="protein sequence ID" value="MFE1354732.1"/>
    <property type="molecule type" value="Genomic_DNA"/>
</dbReference>
<keyword evidence="9" id="KW-1185">Reference proteome</keyword>
<dbReference type="Gene3D" id="3.40.50.2300">
    <property type="match status" value="1"/>
</dbReference>
<evidence type="ECO:0000256" key="4">
    <source>
        <dbReference type="ARBA" id="ARBA00023163"/>
    </source>
</evidence>
<dbReference type="InterPro" id="IPR011006">
    <property type="entry name" value="CheY-like_superfamily"/>
</dbReference>
<evidence type="ECO:0000256" key="3">
    <source>
        <dbReference type="ARBA" id="ARBA00023125"/>
    </source>
</evidence>
<sequence>MIRVLIADDEELVRSGFGVLLRSAPGLEVVGLAGTGAEAVELARATRPDVILMDVQMPLVDGLEATRQLLRGPEPSTARILILTTFDLDAYAFEGLRAGASGFLLKDTPPEELIAAVRVVADGEALLTPRITRRLIEEYTTPARPRPLPGVTARETEILSLVARGLSNAEIAAHLHLSIGTVKIHVSRLLTKLDARDRTQLAITAHTAGLGAGH</sequence>
<keyword evidence="1 5" id="KW-0597">Phosphoprotein</keyword>
<keyword evidence="3" id="KW-0238">DNA-binding</keyword>
<protein>
    <submittedName>
        <fullName evidence="8">Response regulator</fullName>
    </submittedName>
</protein>
<feature type="modified residue" description="4-aspartylphosphate" evidence="5">
    <location>
        <position position="54"/>
    </location>
</feature>